<dbReference type="Proteomes" id="UP001519460">
    <property type="component" value="Unassembled WGS sequence"/>
</dbReference>
<comment type="caution">
    <text evidence="2">The sequence shown here is derived from an EMBL/GenBank/DDBJ whole genome shotgun (WGS) entry which is preliminary data.</text>
</comment>
<organism evidence="2 3">
    <name type="scientific">Batillaria attramentaria</name>
    <dbReference type="NCBI Taxonomy" id="370345"/>
    <lineage>
        <taxon>Eukaryota</taxon>
        <taxon>Metazoa</taxon>
        <taxon>Spiralia</taxon>
        <taxon>Lophotrochozoa</taxon>
        <taxon>Mollusca</taxon>
        <taxon>Gastropoda</taxon>
        <taxon>Caenogastropoda</taxon>
        <taxon>Sorbeoconcha</taxon>
        <taxon>Cerithioidea</taxon>
        <taxon>Batillariidae</taxon>
        <taxon>Batillaria</taxon>
    </lineage>
</organism>
<evidence type="ECO:0000256" key="1">
    <source>
        <dbReference type="SAM" id="MobiDB-lite"/>
    </source>
</evidence>
<gene>
    <name evidence="2" type="ORF">BaRGS_00012438</name>
</gene>
<proteinExistence type="predicted"/>
<feature type="region of interest" description="Disordered" evidence="1">
    <location>
        <begin position="11"/>
        <end position="39"/>
    </location>
</feature>
<dbReference type="EMBL" id="JACVVK020000068">
    <property type="protein sequence ID" value="KAK7496273.1"/>
    <property type="molecule type" value="Genomic_DNA"/>
</dbReference>
<reference evidence="2 3" key="1">
    <citation type="journal article" date="2023" name="Sci. Data">
        <title>Genome assembly of the Korean intertidal mud-creeper Batillaria attramentaria.</title>
        <authorList>
            <person name="Patra A.K."/>
            <person name="Ho P.T."/>
            <person name="Jun S."/>
            <person name="Lee S.J."/>
            <person name="Kim Y."/>
            <person name="Won Y.J."/>
        </authorList>
    </citation>
    <scope>NUCLEOTIDE SEQUENCE [LARGE SCALE GENOMIC DNA]</scope>
    <source>
        <strain evidence="2">Wonlab-2016</strain>
    </source>
</reference>
<sequence length="62" mass="6966">HNIFLSHTIVAKDRKQEGGGRRERSMQMQEERERDSDETSYCVGILPVHMGTGGDGSTMIDD</sequence>
<evidence type="ECO:0000313" key="2">
    <source>
        <dbReference type="EMBL" id="KAK7496273.1"/>
    </source>
</evidence>
<dbReference type="AlphaFoldDB" id="A0ABD0LAL8"/>
<keyword evidence="3" id="KW-1185">Reference proteome</keyword>
<protein>
    <submittedName>
        <fullName evidence="2">Uncharacterized protein</fullName>
    </submittedName>
</protein>
<evidence type="ECO:0000313" key="3">
    <source>
        <dbReference type="Proteomes" id="UP001519460"/>
    </source>
</evidence>
<name>A0ABD0LAL8_9CAEN</name>
<feature type="compositionally biased region" description="Basic and acidic residues" evidence="1">
    <location>
        <begin position="11"/>
        <end position="37"/>
    </location>
</feature>
<feature type="non-terminal residue" evidence="2">
    <location>
        <position position="1"/>
    </location>
</feature>
<accession>A0ABD0LAL8</accession>